<feature type="domain" description="N-acetyltransferase" evidence="1">
    <location>
        <begin position="2"/>
        <end position="152"/>
    </location>
</feature>
<proteinExistence type="predicted"/>
<protein>
    <submittedName>
        <fullName evidence="2">Acetyltransferase (GNAT) domain-containing protein</fullName>
    </submittedName>
</protein>
<keyword evidence="3" id="KW-1185">Reference proteome</keyword>
<dbReference type="EMBL" id="FRXN01000001">
    <property type="protein sequence ID" value="SHO59547.1"/>
    <property type="molecule type" value="Genomic_DNA"/>
</dbReference>
<dbReference type="InterPro" id="IPR016181">
    <property type="entry name" value="Acyl_CoA_acyltransferase"/>
</dbReference>
<dbReference type="SUPFAM" id="SSF55729">
    <property type="entry name" value="Acyl-CoA N-acyltransferases (Nat)"/>
    <property type="match status" value="1"/>
</dbReference>
<dbReference type="Pfam" id="PF13527">
    <property type="entry name" value="Acetyltransf_9"/>
    <property type="match status" value="1"/>
</dbReference>
<reference evidence="3" key="1">
    <citation type="submission" date="2016-12" db="EMBL/GenBank/DDBJ databases">
        <authorList>
            <person name="Varghese N."/>
            <person name="Submissions S."/>
        </authorList>
    </citation>
    <scope>NUCLEOTIDE SEQUENCE [LARGE SCALE GENOMIC DNA]</scope>
    <source>
        <strain evidence="3">DSM 25035</strain>
    </source>
</reference>
<dbReference type="GO" id="GO:0016747">
    <property type="term" value="F:acyltransferase activity, transferring groups other than amino-acyl groups"/>
    <property type="evidence" value="ECO:0007669"/>
    <property type="project" value="InterPro"/>
</dbReference>
<dbReference type="RefSeq" id="WP_073569877.1">
    <property type="nucleotide sequence ID" value="NZ_FRXN01000001.1"/>
</dbReference>
<name>A0A1M7Z3P6_9BACT</name>
<dbReference type="AlphaFoldDB" id="A0A1M7Z3P6"/>
<keyword evidence="2" id="KW-0808">Transferase</keyword>
<dbReference type="OrthoDB" id="9796381at2"/>
<evidence type="ECO:0000313" key="2">
    <source>
        <dbReference type="EMBL" id="SHO59547.1"/>
    </source>
</evidence>
<dbReference type="STRING" id="1073327.SAMN04488108_0185"/>
<accession>A0A1M7Z3P6</accession>
<dbReference type="PROSITE" id="PS51186">
    <property type="entry name" value="GNAT"/>
    <property type="match status" value="1"/>
</dbReference>
<sequence>MIEYRLATREDNQKLLDLTSNSGMAGNMALRIDRFPNFFALNKLRGKTYVYVAIEGSTIVGSICVSDQEVYINGNQTPLFYISDFKVAPSHRNMGIGLQLTNEVVKYLESKDADFAFLNVSKGNKRPFVFFSDRKNYPDFENIGIFNIYQFIGSNKKQVHSKYQINQAIASSEILQFLNNYYSKHELASVIDNNKIEKTQLYEVREGDQLISVMCLIDTMDLKQNVVIKMQWHLKFALSVLNSARTFFRLSKLPLEGEPIKMLYIKYFAVKSKDPKLINELISLARRITFQKGYAFVSLSLHEKDGLNQMLPKGIRFTFQSVGMLVSMKDSKMKMKGIKEGIPYKDYSIV</sequence>
<evidence type="ECO:0000259" key="1">
    <source>
        <dbReference type="PROSITE" id="PS51186"/>
    </source>
</evidence>
<dbReference type="CDD" id="cd04301">
    <property type="entry name" value="NAT_SF"/>
    <property type="match status" value="1"/>
</dbReference>
<gene>
    <name evidence="2" type="ORF">SAMN04488108_0185</name>
</gene>
<organism evidence="2 3">
    <name type="scientific">Algoriphagus zhangzhouensis</name>
    <dbReference type="NCBI Taxonomy" id="1073327"/>
    <lineage>
        <taxon>Bacteria</taxon>
        <taxon>Pseudomonadati</taxon>
        <taxon>Bacteroidota</taxon>
        <taxon>Cytophagia</taxon>
        <taxon>Cytophagales</taxon>
        <taxon>Cyclobacteriaceae</taxon>
        <taxon>Algoriphagus</taxon>
    </lineage>
</organism>
<dbReference type="Proteomes" id="UP000184609">
    <property type="component" value="Unassembled WGS sequence"/>
</dbReference>
<evidence type="ECO:0000313" key="3">
    <source>
        <dbReference type="Proteomes" id="UP000184609"/>
    </source>
</evidence>
<dbReference type="Gene3D" id="3.40.630.30">
    <property type="match status" value="1"/>
</dbReference>
<dbReference type="InterPro" id="IPR000182">
    <property type="entry name" value="GNAT_dom"/>
</dbReference>